<dbReference type="RefSeq" id="WP_394829341.1">
    <property type="nucleotide sequence ID" value="NZ_CP089984.1"/>
</dbReference>
<evidence type="ECO:0000313" key="2">
    <source>
        <dbReference type="Proteomes" id="UP001370348"/>
    </source>
</evidence>
<organism evidence="1 2">
    <name type="scientific">Pendulispora albinea</name>
    <dbReference type="NCBI Taxonomy" id="2741071"/>
    <lineage>
        <taxon>Bacteria</taxon>
        <taxon>Pseudomonadati</taxon>
        <taxon>Myxococcota</taxon>
        <taxon>Myxococcia</taxon>
        <taxon>Myxococcales</taxon>
        <taxon>Sorangiineae</taxon>
        <taxon>Pendulisporaceae</taxon>
        <taxon>Pendulispora</taxon>
    </lineage>
</organism>
<sequence length="156" mass="18189">MKLRYNQAEADLCEFLSRFSIVDTFSKKERWQWERRFRLTHLQTENPRRGRRPIGELHVEFGDYRTRALDFGDAEAEYRTLDNADEHRYIVLPEVPATIGFDCRGQLPTMEDWQSIANDSGLPFGIVVVDFELCWLFGMTADWPGLGAYFAWGADS</sequence>
<gene>
    <name evidence="1" type="ORF">LZC94_21280</name>
</gene>
<dbReference type="Proteomes" id="UP001370348">
    <property type="component" value="Chromosome"/>
</dbReference>
<evidence type="ECO:0000313" key="1">
    <source>
        <dbReference type="EMBL" id="WXB19745.1"/>
    </source>
</evidence>
<dbReference type="EMBL" id="CP089984">
    <property type="protein sequence ID" value="WXB19745.1"/>
    <property type="molecule type" value="Genomic_DNA"/>
</dbReference>
<reference evidence="1 2" key="1">
    <citation type="submission" date="2021-12" db="EMBL/GenBank/DDBJ databases">
        <title>Discovery of the Pendulisporaceae a myxobacterial family with distinct sporulation behavior and unique specialized metabolism.</title>
        <authorList>
            <person name="Garcia R."/>
            <person name="Popoff A."/>
            <person name="Bader C.D."/>
            <person name="Loehr J."/>
            <person name="Walesch S."/>
            <person name="Walt C."/>
            <person name="Boldt J."/>
            <person name="Bunk B."/>
            <person name="Haeckl F.J.F.P.J."/>
            <person name="Gunesch A.P."/>
            <person name="Birkelbach J."/>
            <person name="Nuebel U."/>
            <person name="Pietschmann T."/>
            <person name="Bach T."/>
            <person name="Mueller R."/>
        </authorList>
    </citation>
    <scope>NUCLEOTIDE SEQUENCE [LARGE SCALE GENOMIC DNA]</scope>
    <source>
        <strain evidence="1 2">MSr11954</strain>
    </source>
</reference>
<accession>A0ABZ2MB80</accession>
<protein>
    <submittedName>
        <fullName evidence="1">Uncharacterized protein</fullName>
    </submittedName>
</protein>
<keyword evidence="2" id="KW-1185">Reference proteome</keyword>
<proteinExistence type="predicted"/>
<name>A0ABZ2MB80_9BACT</name>